<dbReference type="PANTHER" id="PTHR22993:SF9">
    <property type="entry name" value="FORMAMIDOPYRIMIDINE-DNA GLYCOSYLASE"/>
    <property type="match status" value="1"/>
</dbReference>
<dbReference type="Proteomes" id="UP000603453">
    <property type="component" value="Unassembled WGS sequence"/>
</dbReference>
<dbReference type="FunFam" id="1.10.8.50:FF:000009">
    <property type="entry name" value="Formamidopyrimidine-DNA glycosylase"/>
    <property type="match status" value="1"/>
</dbReference>
<dbReference type="SUPFAM" id="SSF81624">
    <property type="entry name" value="N-terminal domain of MutM-like DNA repair proteins"/>
    <property type="match status" value="1"/>
</dbReference>
<comment type="similarity">
    <text evidence="2">Belongs to the FPG family.</text>
</comment>
<evidence type="ECO:0000256" key="4">
    <source>
        <dbReference type="ARBA" id="ARBA00022801"/>
    </source>
</evidence>
<gene>
    <name evidence="12" type="ORF">INT47_008811</name>
</gene>
<dbReference type="GO" id="GO:0016829">
    <property type="term" value="F:lyase activity"/>
    <property type="evidence" value="ECO:0007669"/>
    <property type="project" value="UniProtKB-KW"/>
</dbReference>
<keyword evidence="4" id="KW-0378">Hydrolase</keyword>
<dbReference type="AlphaFoldDB" id="A0A8H7RIQ7"/>
<evidence type="ECO:0000256" key="9">
    <source>
        <dbReference type="ARBA" id="ARBA00023295"/>
    </source>
</evidence>
<feature type="compositionally biased region" description="Polar residues" evidence="10">
    <location>
        <begin position="293"/>
        <end position="306"/>
    </location>
</feature>
<dbReference type="GO" id="GO:0008534">
    <property type="term" value="F:oxidized purine nucleobase lesion DNA N-glycosylase activity"/>
    <property type="evidence" value="ECO:0007669"/>
    <property type="project" value="UniProtKB-EC"/>
</dbReference>
<dbReference type="Gene3D" id="3.20.190.10">
    <property type="entry name" value="MutM-like, N-terminal"/>
    <property type="match status" value="1"/>
</dbReference>
<dbReference type="Pfam" id="PF06831">
    <property type="entry name" value="H2TH"/>
    <property type="match status" value="1"/>
</dbReference>
<dbReference type="SUPFAM" id="SSF46946">
    <property type="entry name" value="S13-like H2TH domain"/>
    <property type="match status" value="1"/>
</dbReference>
<reference evidence="12" key="1">
    <citation type="submission" date="2020-12" db="EMBL/GenBank/DDBJ databases">
        <title>Metabolic potential, ecology and presence of endohyphal bacteria is reflected in genomic diversity of Mucoromycotina.</title>
        <authorList>
            <person name="Muszewska A."/>
            <person name="Okrasinska A."/>
            <person name="Steczkiewicz K."/>
            <person name="Drgas O."/>
            <person name="Orlowska M."/>
            <person name="Perlinska-Lenart U."/>
            <person name="Aleksandrzak-Piekarczyk T."/>
            <person name="Szatraj K."/>
            <person name="Zielenkiewicz U."/>
            <person name="Pilsyk S."/>
            <person name="Malc E."/>
            <person name="Mieczkowski P."/>
            <person name="Kruszewska J.S."/>
            <person name="Biernat P."/>
            <person name="Pawlowska J."/>
        </authorList>
    </citation>
    <scope>NUCLEOTIDE SEQUENCE</scope>
    <source>
        <strain evidence="12">WA0000017839</strain>
    </source>
</reference>
<keyword evidence="13" id="KW-1185">Reference proteome</keyword>
<dbReference type="Pfam" id="PF01149">
    <property type="entry name" value="Fapy_DNA_glyco"/>
    <property type="match status" value="1"/>
</dbReference>
<evidence type="ECO:0000313" key="13">
    <source>
        <dbReference type="Proteomes" id="UP000603453"/>
    </source>
</evidence>
<dbReference type="GO" id="GO:0003684">
    <property type="term" value="F:damaged DNA binding"/>
    <property type="evidence" value="ECO:0007669"/>
    <property type="project" value="InterPro"/>
</dbReference>
<keyword evidence="6" id="KW-0234">DNA repair</keyword>
<dbReference type="Gene3D" id="1.10.8.50">
    <property type="match status" value="1"/>
</dbReference>
<dbReference type="SMART" id="SM00898">
    <property type="entry name" value="Fapy_DNA_glyco"/>
    <property type="match status" value="1"/>
</dbReference>
<dbReference type="PROSITE" id="PS51068">
    <property type="entry name" value="FPG_CAT"/>
    <property type="match status" value="1"/>
</dbReference>
<dbReference type="InterPro" id="IPR035937">
    <property type="entry name" value="FPG_N"/>
</dbReference>
<comment type="caution">
    <text evidence="12">The sequence shown here is derived from an EMBL/GenBank/DDBJ whole genome shotgun (WGS) entry which is preliminary data.</text>
</comment>
<evidence type="ECO:0000313" key="12">
    <source>
        <dbReference type="EMBL" id="KAG2211714.1"/>
    </source>
</evidence>
<feature type="region of interest" description="Disordered" evidence="10">
    <location>
        <begin position="293"/>
        <end position="331"/>
    </location>
</feature>
<keyword evidence="8" id="KW-0511">Multifunctional enzyme</keyword>
<keyword evidence="9" id="KW-0326">Glycosidase</keyword>
<proteinExistence type="inferred from homology"/>
<protein>
    <recommendedName>
        <fullName evidence="11">Formamidopyrimidine-DNA glycosylase catalytic domain-containing protein</fullName>
    </recommendedName>
</protein>
<dbReference type="InterPro" id="IPR010979">
    <property type="entry name" value="Ribosomal_uS13-like_H2TH"/>
</dbReference>
<sequence length="331" mass="38281">MPEIAEVERARLRIHRQLLNHKIVHVETQPDALVFKDITPTIFSEKLLDRTLVDTKRWGKYFVLLFDKGPSMVAHFGMTGGIRFQHEEQPENWPPKFWKLLITFQDPYDKDKTIQFAFKDPRRLARLRLVEGKDPLLEDPIKKLGFDPVLSLPPPDIFNRLVLRRSVPVKALLLDQSFSAGVGNWVADEVLYQAKIHPAQYTNTLTMDELTALYEKLKFVCETAVKKEADESRFPEDWLMKYRWNKGKKTGQKLPNGVSLKFETVAGRTSAFAPSRQILRKSVLKKTIVKKSATQDISTEKIPTTKQDNRLKQKDEILGLRRSSRSLSKKQ</sequence>
<dbReference type="InterPro" id="IPR012319">
    <property type="entry name" value="FPG_cat"/>
</dbReference>
<evidence type="ECO:0000256" key="8">
    <source>
        <dbReference type="ARBA" id="ARBA00023268"/>
    </source>
</evidence>
<evidence type="ECO:0000256" key="1">
    <source>
        <dbReference type="ARBA" id="ARBA00001668"/>
    </source>
</evidence>
<name>A0A8H7RIQ7_9FUNG</name>
<feature type="domain" description="Formamidopyrimidine-DNA glycosylase catalytic" evidence="11">
    <location>
        <begin position="2"/>
        <end position="125"/>
    </location>
</feature>
<dbReference type="OrthoDB" id="444592at2759"/>
<evidence type="ECO:0000256" key="7">
    <source>
        <dbReference type="ARBA" id="ARBA00023239"/>
    </source>
</evidence>
<dbReference type="GO" id="GO:0003906">
    <property type="term" value="F:DNA-(apurinic or apyrimidinic site) endonuclease activity"/>
    <property type="evidence" value="ECO:0007669"/>
    <property type="project" value="InterPro"/>
</dbReference>
<dbReference type="GO" id="GO:0008270">
    <property type="term" value="F:zinc ion binding"/>
    <property type="evidence" value="ECO:0007669"/>
    <property type="project" value="InterPro"/>
</dbReference>
<dbReference type="SMART" id="SM01232">
    <property type="entry name" value="H2TH"/>
    <property type="match status" value="1"/>
</dbReference>
<evidence type="ECO:0000256" key="5">
    <source>
        <dbReference type="ARBA" id="ARBA00023125"/>
    </source>
</evidence>
<keyword evidence="5" id="KW-0238">DNA-binding</keyword>
<dbReference type="InterPro" id="IPR015886">
    <property type="entry name" value="H2TH_FPG"/>
</dbReference>
<evidence type="ECO:0000256" key="2">
    <source>
        <dbReference type="ARBA" id="ARBA00009409"/>
    </source>
</evidence>
<evidence type="ECO:0000256" key="6">
    <source>
        <dbReference type="ARBA" id="ARBA00023204"/>
    </source>
</evidence>
<feature type="compositionally biased region" description="Basic residues" evidence="10">
    <location>
        <begin position="322"/>
        <end position="331"/>
    </location>
</feature>
<dbReference type="GO" id="GO:0005634">
    <property type="term" value="C:nucleus"/>
    <property type="evidence" value="ECO:0007669"/>
    <property type="project" value="TreeGrafter"/>
</dbReference>
<keyword evidence="7" id="KW-0456">Lyase</keyword>
<evidence type="ECO:0000256" key="3">
    <source>
        <dbReference type="ARBA" id="ARBA00022763"/>
    </source>
</evidence>
<organism evidence="12 13">
    <name type="scientific">Mucor saturninus</name>
    <dbReference type="NCBI Taxonomy" id="64648"/>
    <lineage>
        <taxon>Eukaryota</taxon>
        <taxon>Fungi</taxon>
        <taxon>Fungi incertae sedis</taxon>
        <taxon>Mucoromycota</taxon>
        <taxon>Mucoromycotina</taxon>
        <taxon>Mucoromycetes</taxon>
        <taxon>Mucorales</taxon>
        <taxon>Mucorineae</taxon>
        <taxon>Mucoraceae</taxon>
        <taxon>Mucor</taxon>
    </lineage>
</organism>
<accession>A0A8H7RIQ7</accession>
<dbReference type="GO" id="GO:0006284">
    <property type="term" value="P:base-excision repair"/>
    <property type="evidence" value="ECO:0007669"/>
    <property type="project" value="InterPro"/>
</dbReference>
<comment type="catalytic activity">
    <reaction evidence="1">
        <text>Hydrolysis of DNA containing ring-opened 7-methylguanine residues, releasing 2,6-diamino-4-hydroxy-5-(N-methyl)formamidopyrimidine.</text>
        <dbReference type="EC" id="3.2.2.23"/>
    </reaction>
</comment>
<feature type="compositionally biased region" description="Basic and acidic residues" evidence="10">
    <location>
        <begin position="307"/>
        <end position="319"/>
    </location>
</feature>
<dbReference type="EMBL" id="JAEPRD010000008">
    <property type="protein sequence ID" value="KAG2211714.1"/>
    <property type="molecule type" value="Genomic_DNA"/>
</dbReference>
<evidence type="ECO:0000256" key="10">
    <source>
        <dbReference type="SAM" id="MobiDB-lite"/>
    </source>
</evidence>
<dbReference type="PANTHER" id="PTHR22993">
    <property type="entry name" value="FORMAMIDOPYRIMIDINE-DNA GLYCOSYLASE"/>
    <property type="match status" value="1"/>
</dbReference>
<evidence type="ECO:0000259" key="11">
    <source>
        <dbReference type="PROSITE" id="PS51068"/>
    </source>
</evidence>
<keyword evidence="3" id="KW-0227">DNA damage</keyword>